<evidence type="ECO:0000259" key="1">
    <source>
        <dbReference type="Pfam" id="PF09937"/>
    </source>
</evidence>
<name>A0ABW4M3F0_9HYPH</name>
<feature type="domain" description="DUF2169" evidence="1">
    <location>
        <begin position="2"/>
        <end position="98"/>
    </location>
</feature>
<evidence type="ECO:0000313" key="2">
    <source>
        <dbReference type="EMBL" id="MFD1745662.1"/>
    </source>
</evidence>
<dbReference type="EMBL" id="JBHUEQ010000015">
    <property type="protein sequence ID" value="MFD1745662.1"/>
    <property type="molecule type" value="Genomic_DNA"/>
</dbReference>
<gene>
    <name evidence="2" type="ORF">ACFSE1_09340</name>
</gene>
<evidence type="ECO:0000313" key="3">
    <source>
        <dbReference type="Proteomes" id="UP001597322"/>
    </source>
</evidence>
<organism evidence="2 3">
    <name type="scientific">Rhizobium helianthi</name>
    <dbReference type="NCBI Taxonomy" id="1132695"/>
    <lineage>
        <taxon>Bacteria</taxon>
        <taxon>Pseudomonadati</taxon>
        <taxon>Pseudomonadota</taxon>
        <taxon>Alphaproteobacteria</taxon>
        <taxon>Hyphomicrobiales</taxon>
        <taxon>Rhizobiaceae</taxon>
        <taxon>Rhizobium/Agrobacterium group</taxon>
        <taxon>Rhizobium</taxon>
    </lineage>
</organism>
<dbReference type="Pfam" id="PF09937">
    <property type="entry name" value="DUF2169"/>
    <property type="match status" value="1"/>
</dbReference>
<dbReference type="InterPro" id="IPR018683">
    <property type="entry name" value="DUF2169"/>
</dbReference>
<comment type="caution">
    <text evidence="2">The sequence shown here is derived from an EMBL/GenBank/DDBJ whole genome shotgun (WGS) entry which is preliminary data.</text>
</comment>
<dbReference type="RefSeq" id="WP_377399805.1">
    <property type="nucleotide sequence ID" value="NZ_JBHUEQ010000015.1"/>
</dbReference>
<accession>A0ABW4M3F0</accession>
<keyword evidence="3" id="KW-1185">Reference proteome</keyword>
<sequence>MQSLQDRPPPAGFAPVSPFWKDRAALAGTYDDDWFNTRHPLLPHNFDYSFWQAAPRDQIAEPWPEGHEPFELTNLLPGFESLKGSLPGLALQVSTDQCIIRYCKRLAEAGSEPSFGSGGDS</sequence>
<reference evidence="3" key="1">
    <citation type="journal article" date="2019" name="Int. J. Syst. Evol. Microbiol.">
        <title>The Global Catalogue of Microorganisms (GCM) 10K type strain sequencing project: providing services to taxonomists for standard genome sequencing and annotation.</title>
        <authorList>
            <consortium name="The Broad Institute Genomics Platform"/>
            <consortium name="The Broad Institute Genome Sequencing Center for Infectious Disease"/>
            <person name="Wu L."/>
            <person name="Ma J."/>
        </authorList>
    </citation>
    <scope>NUCLEOTIDE SEQUENCE [LARGE SCALE GENOMIC DNA]</scope>
    <source>
        <strain evidence="3">CG52</strain>
    </source>
</reference>
<proteinExistence type="predicted"/>
<dbReference type="Proteomes" id="UP001597322">
    <property type="component" value="Unassembled WGS sequence"/>
</dbReference>
<protein>
    <submittedName>
        <fullName evidence="2">DUF2169 domain-containing protein</fullName>
    </submittedName>
</protein>